<keyword evidence="2" id="KW-0808">Transferase</keyword>
<evidence type="ECO:0000313" key="3">
    <source>
        <dbReference type="Proteomes" id="UP001549291"/>
    </source>
</evidence>
<organism evidence="2 3">
    <name type="scientific">Bradyrhizobium japonicum</name>
    <dbReference type="NCBI Taxonomy" id="375"/>
    <lineage>
        <taxon>Bacteria</taxon>
        <taxon>Pseudomonadati</taxon>
        <taxon>Pseudomonadota</taxon>
        <taxon>Alphaproteobacteria</taxon>
        <taxon>Hyphomicrobiales</taxon>
        <taxon>Nitrobacteraceae</taxon>
        <taxon>Bradyrhizobium</taxon>
    </lineage>
</organism>
<protein>
    <submittedName>
        <fullName evidence="2">Signal transduction histidine kinase</fullName>
    </submittedName>
</protein>
<evidence type="ECO:0000313" key="2">
    <source>
        <dbReference type="EMBL" id="MET4722805.1"/>
    </source>
</evidence>
<reference evidence="2 3" key="1">
    <citation type="submission" date="2024-06" db="EMBL/GenBank/DDBJ databases">
        <title>Genomic Encyclopedia of Type Strains, Phase V (KMG-V): Genome sequencing to study the core and pangenomes of soil and plant-associated prokaryotes.</title>
        <authorList>
            <person name="Whitman W."/>
        </authorList>
    </citation>
    <scope>NUCLEOTIDE SEQUENCE [LARGE SCALE GENOMIC DNA]</scope>
    <source>
        <strain evidence="2 3">USDA 160</strain>
    </source>
</reference>
<dbReference type="EMBL" id="JBEPTQ010000002">
    <property type="protein sequence ID" value="MET4722805.1"/>
    <property type="molecule type" value="Genomic_DNA"/>
</dbReference>
<feature type="region of interest" description="Disordered" evidence="1">
    <location>
        <begin position="1"/>
        <end position="20"/>
    </location>
</feature>
<dbReference type="Proteomes" id="UP001549291">
    <property type="component" value="Unassembled WGS sequence"/>
</dbReference>
<name>A0ABV2S1U0_BRAJP</name>
<evidence type="ECO:0000256" key="1">
    <source>
        <dbReference type="SAM" id="MobiDB-lite"/>
    </source>
</evidence>
<comment type="caution">
    <text evidence="2">The sequence shown here is derived from an EMBL/GenBank/DDBJ whole genome shotgun (WGS) entry which is preliminary data.</text>
</comment>
<sequence>MNQPSDSDKPEPKPKPTRLEEARRIVEEYVNDLREIIRKLRRKN</sequence>
<accession>A0ABV2S1U0</accession>
<keyword evidence="2" id="KW-0418">Kinase</keyword>
<keyword evidence="3" id="KW-1185">Reference proteome</keyword>
<proteinExistence type="predicted"/>
<dbReference type="GO" id="GO:0016301">
    <property type="term" value="F:kinase activity"/>
    <property type="evidence" value="ECO:0007669"/>
    <property type="project" value="UniProtKB-KW"/>
</dbReference>
<gene>
    <name evidence="2" type="ORF">ABIF63_006911</name>
</gene>